<name>A0A8J3DAY5_9BACT</name>
<proteinExistence type="predicted"/>
<accession>A0A8J3DAY5</accession>
<evidence type="ECO:0000313" key="2">
    <source>
        <dbReference type="Proteomes" id="UP000642829"/>
    </source>
</evidence>
<reference evidence="1" key="1">
    <citation type="journal article" date="2014" name="Int. J. Syst. Evol. Microbiol.">
        <title>Complete genome sequence of Corynebacterium casei LMG S-19264T (=DSM 44701T), isolated from a smear-ripened cheese.</title>
        <authorList>
            <consortium name="US DOE Joint Genome Institute (JGI-PGF)"/>
            <person name="Walter F."/>
            <person name="Albersmeier A."/>
            <person name="Kalinowski J."/>
            <person name="Ruckert C."/>
        </authorList>
    </citation>
    <scope>NUCLEOTIDE SEQUENCE</scope>
    <source>
        <strain evidence="1">KCTC 12870</strain>
    </source>
</reference>
<sequence length="315" mass="36189">MRRFLLEMTKFFGLQSVILGISLMTFFGVPNKHHYLAASQDKKRILEDAPSPRMIIIGDSGGAYGICSPILQERFPDYHVVNMALMAAVGLPSMLAEVHDELRPGDVVIMVLAYQHYDRYVPSWEYFTYLSYRPDMMFTKPLREVPELCQTGYYLFNRAIKGMLRTITKGPHVPRKPPLHREGFNKYGDLVAHYTMTPPGNIDFSMADLTFSRPRYSKAVLKDLNQFNVDAKAKGAQVYLLFPAISTTTWEENGEVIREISDYVVENIDYPILNQPQDVIYPEEDFFDTFYHLTGEAAQRRTTSLAEDLEPYIQP</sequence>
<gene>
    <name evidence="1" type="ORF">GCM10007047_14100</name>
</gene>
<dbReference type="Proteomes" id="UP000642829">
    <property type="component" value="Unassembled WGS sequence"/>
</dbReference>
<reference evidence="1" key="2">
    <citation type="submission" date="2020-09" db="EMBL/GenBank/DDBJ databases">
        <authorList>
            <person name="Sun Q."/>
            <person name="Kim S."/>
        </authorList>
    </citation>
    <scope>NUCLEOTIDE SEQUENCE</scope>
    <source>
        <strain evidence="1">KCTC 12870</strain>
    </source>
</reference>
<protein>
    <submittedName>
        <fullName evidence="1">Uncharacterized protein</fullName>
    </submittedName>
</protein>
<comment type="caution">
    <text evidence="1">The sequence shown here is derived from an EMBL/GenBank/DDBJ whole genome shotgun (WGS) entry which is preliminary data.</text>
</comment>
<dbReference type="RefSeq" id="WP_189513382.1">
    <property type="nucleotide sequence ID" value="NZ_BMXG01000007.1"/>
</dbReference>
<organism evidence="1 2">
    <name type="scientific">Cerasicoccus arenae</name>
    <dbReference type="NCBI Taxonomy" id="424488"/>
    <lineage>
        <taxon>Bacteria</taxon>
        <taxon>Pseudomonadati</taxon>
        <taxon>Verrucomicrobiota</taxon>
        <taxon>Opitutia</taxon>
        <taxon>Puniceicoccales</taxon>
        <taxon>Cerasicoccaceae</taxon>
        <taxon>Cerasicoccus</taxon>
    </lineage>
</organism>
<dbReference type="AlphaFoldDB" id="A0A8J3DAY5"/>
<dbReference type="EMBL" id="BMXG01000007">
    <property type="protein sequence ID" value="GHB99159.1"/>
    <property type="molecule type" value="Genomic_DNA"/>
</dbReference>
<evidence type="ECO:0000313" key="1">
    <source>
        <dbReference type="EMBL" id="GHB99159.1"/>
    </source>
</evidence>
<keyword evidence="2" id="KW-1185">Reference proteome</keyword>